<dbReference type="PATRIC" id="fig|1461581.3.peg.803"/>
<feature type="signal peptide" evidence="1">
    <location>
        <begin position="1"/>
        <end position="24"/>
    </location>
</feature>
<dbReference type="EMBL" id="LM997413">
    <property type="protein sequence ID" value="CEA02638.1"/>
    <property type="molecule type" value="Genomic_DNA"/>
</dbReference>
<evidence type="ECO:0000313" key="2">
    <source>
        <dbReference type="EMBL" id="CEA02638.1"/>
    </source>
</evidence>
<dbReference type="RefSeq" id="WP_044498444.1">
    <property type="nucleotide sequence ID" value="NZ_LK391969.1"/>
</dbReference>
<dbReference type="CDD" id="cd16329">
    <property type="entry name" value="LolA_like"/>
    <property type="match status" value="1"/>
</dbReference>
<protein>
    <recommendedName>
        <fullName evidence="3">Sigma E regulatory protein, MucB/RseB</fullName>
    </recommendedName>
</protein>
<feature type="chain" id="PRO_5007377823" description="Sigma E regulatory protein, MucB/RseB" evidence="1">
    <location>
        <begin position="25"/>
        <end position="460"/>
    </location>
</feature>
<dbReference type="Gene3D" id="2.50.20.10">
    <property type="entry name" value="Lipoprotein localisation LolA/LolB/LppX"/>
    <property type="match status" value="1"/>
</dbReference>
<organism evidence="2">
    <name type="scientific">Pseudomonas saudimassiliensis</name>
    <dbReference type="NCBI Taxonomy" id="1461581"/>
    <lineage>
        <taxon>Bacteria</taxon>
        <taxon>Pseudomonadati</taxon>
        <taxon>Pseudomonadota</taxon>
        <taxon>Gammaproteobacteria</taxon>
        <taxon>Pseudomonadales</taxon>
        <taxon>Pseudomonadaceae</taxon>
        <taxon>Pseudomonas</taxon>
    </lineage>
</organism>
<proteinExistence type="predicted"/>
<evidence type="ECO:0008006" key="3">
    <source>
        <dbReference type="Google" id="ProtNLM"/>
    </source>
</evidence>
<gene>
    <name evidence="2" type="ORF">BN1049_00819</name>
</gene>
<reference evidence="2" key="1">
    <citation type="submission" date="2014-07" db="EMBL/GenBank/DDBJ databases">
        <authorList>
            <person name="Urmite Genomes Urmite Genomes"/>
        </authorList>
    </citation>
    <scope>NUCLEOTIDE SEQUENCE</scope>
    <source>
        <strain evidence="2">12M76_air</strain>
    </source>
</reference>
<evidence type="ECO:0000256" key="1">
    <source>
        <dbReference type="SAM" id="SignalP"/>
    </source>
</evidence>
<accession>A0A078M5G0</accession>
<dbReference type="AlphaFoldDB" id="A0A078M5G0"/>
<name>A0A078M5G0_9PSED</name>
<sequence>MSRHGVVVSLAAAISMSLAGLATAAVSPEEAARLGQDLTCIGAERAANADGSIPEFKGTHVGKVPGWDAPPHSGAHPVDPFADDQPILVITAANVAEHADKLTEGQQAMFKRYPDTYKINVYEGRREFAYPEVACERARWNAENAEIVDDGFGYTGLGYIPFPIPKSAMEVLWNHQLPFRAWTQDEIRDIASVTASGSIGWGRSHGRCLAPPMDPDPSLRPHTDDGVSAYCTTEVLLPLRERGNFSMNHEPYNYRTSARTAWSYNTGTRRVRLAPGYGYDQPLGGSNGLMTIDEDRLFNGAPDRYDWTLVGKQEVIIPANAYKVHSKDISYADLLTVNHPNPEFLRYELRRVWVIEANVKEGSRHLYGKRRLFIDEDTWHAVLADNYDSRGELWKHAIINYYYHPDTSAWQAGSSFFHDLNSGSYIGYTLFNERERAAILNKGEMDPSQFTPDRLRALGR</sequence>
<dbReference type="InterPro" id="IPR010752">
    <property type="entry name" value="DUF1329"/>
</dbReference>
<dbReference type="OrthoDB" id="6751304at2"/>
<keyword evidence="1" id="KW-0732">Signal</keyword>
<dbReference type="EMBL" id="LK391969">
    <property type="protein sequence ID" value="CEF25900.1"/>
    <property type="molecule type" value="Genomic_DNA"/>
</dbReference>
<dbReference type="Pfam" id="PF07044">
    <property type="entry name" value="DUF1329"/>
    <property type="match status" value="1"/>
</dbReference>